<dbReference type="InterPro" id="IPR002654">
    <property type="entry name" value="Glyco_trans_25"/>
</dbReference>
<comment type="caution">
    <text evidence="6">The sequence shown here is derived from an EMBL/GenBank/DDBJ whole genome shotgun (WGS) entry which is preliminary data.</text>
</comment>
<dbReference type="PANTHER" id="PTHR10730">
    <property type="entry name" value="PROCOLLAGEN-LYSINE,2-OXOGLUTARATE 5-DIOXYGENASE/GLYCOSYLTRANSFERASE 25 FAMILY MEMBER"/>
    <property type="match status" value="1"/>
</dbReference>
<comment type="similarity">
    <text evidence="1">Belongs to the glycosyltransferase 25 family.</text>
</comment>
<feature type="domain" description="Glycosyl transferase family 25" evidence="5">
    <location>
        <begin position="103"/>
        <end position="205"/>
    </location>
</feature>
<dbReference type="Pfam" id="PF01755">
    <property type="entry name" value="Glyco_transf_25"/>
    <property type="match status" value="1"/>
</dbReference>
<keyword evidence="3" id="KW-0808">Transferase</keyword>
<name>A0A8T9CJR4_9HELO</name>
<dbReference type="EMBL" id="QGMK01000250">
    <property type="protein sequence ID" value="TVY82973.1"/>
    <property type="molecule type" value="Genomic_DNA"/>
</dbReference>
<dbReference type="OrthoDB" id="47375at2759"/>
<keyword evidence="2" id="KW-0328">Glycosyltransferase</keyword>
<reference evidence="6 7" key="1">
    <citation type="submission" date="2018-05" db="EMBL/GenBank/DDBJ databases">
        <title>Genome sequencing and assembly of the regulated plant pathogen Lachnellula willkommii and related sister species for the development of diagnostic species identification markers.</title>
        <authorList>
            <person name="Giroux E."/>
            <person name="Bilodeau G."/>
        </authorList>
    </citation>
    <scope>NUCLEOTIDE SEQUENCE [LARGE SCALE GENOMIC DNA]</scope>
    <source>
        <strain evidence="6 7">CBS 268.59</strain>
    </source>
</reference>
<feature type="transmembrane region" description="Helical" evidence="4">
    <location>
        <begin position="34"/>
        <end position="52"/>
    </location>
</feature>
<dbReference type="GO" id="GO:0016740">
    <property type="term" value="F:transferase activity"/>
    <property type="evidence" value="ECO:0007669"/>
    <property type="project" value="UniProtKB-KW"/>
</dbReference>
<dbReference type="PANTHER" id="PTHR10730:SF53">
    <property type="entry name" value="GLYCOSYLTRANSFERASE 25 FAMILY MEMBER"/>
    <property type="match status" value="1"/>
</dbReference>
<keyword evidence="7" id="KW-1185">Reference proteome</keyword>
<evidence type="ECO:0000256" key="4">
    <source>
        <dbReference type="SAM" id="Phobius"/>
    </source>
</evidence>
<evidence type="ECO:0000313" key="6">
    <source>
        <dbReference type="EMBL" id="TVY82973.1"/>
    </source>
</evidence>
<dbReference type="AlphaFoldDB" id="A0A8T9CJR4"/>
<gene>
    <name evidence="6" type="ORF">LSUE1_G007461</name>
</gene>
<keyword evidence="4" id="KW-1133">Transmembrane helix</keyword>
<keyword evidence="4" id="KW-0812">Transmembrane</keyword>
<evidence type="ECO:0000256" key="3">
    <source>
        <dbReference type="ARBA" id="ARBA00022679"/>
    </source>
</evidence>
<evidence type="ECO:0000256" key="1">
    <source>
        <dbReference type="ARBA" id="ARBA00006721"/>
    </source>
</evidence>
<dbReference type="Proteomes" id="UP000469558">
    <property type="component" value="Unassembled WGS sequence"/>
</dbReference>
<organism evidence="6 7">
    <name type="scientific">Lachnellula suecica</name>
    <dbReference type="NCBI Taxonomy" id="602035"/>
    <lineage>
        <taxon>Eukaryota</taxon>
        <taxon>Fungi</taxon>
        <taxon>Dikarya</taxon>
        <taxon>Ascomycota</taxon>
        <taxon>Pezizomycotina</taxon>
        <taxon>Leotiomycetes</taxon>
        <taxon>Helotiales</taxon>
        <taxon>Lachnaceae</taxon>
        <taxon>Lachnellula</taxon>
    </lineage>
</organism>
<evidence type="ECO:0000259" key="5">
    <source>
        <dbReference type="Pfam" id="PF01755"/>
    </source>
</evidence>
<evidence type="ECO:0000313" key="7">
    <source>
        <dbReference type="Proteomes" id="UP000469558"/>
    </source>
</evidence>
<proteinExistence type="inferred from homology"/>
<keyword evidence="4" id="KW-0472">Membrane</keyword>
<dbReference type="CDD" id="cd06532">
    <property type="entry name" value="Glyco_transf_25"/>
    <property type="match status" value="1"/>
</dbReference>
<evidence type="ECO:0000256" key="2">
    <source>
        <dbReference type="ARBA" id="ARBA00022676"/>
    </source>
</evidence>
<dbReference type="InterPro" id="IPR050757">
    <property type="entry name" value="Collagen_mod_GT25"/>
</dbReference>
<sequence length="439" mass="48751">MAGPEPFPLYHDSRASSPFTSMQERMAKRRLPSYRLIAFAAVTSVVFLLFTFRGANEVPQQPHVLQTPVMGMGHGNDIQNGTLGVSLINVDVETSHLTSPQFQQILAVNMPERTDRSDSMILAAALSGLSMDFIDAVRGETILDKALPPGEPRKHFAESNIGSWRAHINALKEVVRRDLTSALILEDDADWDIRIKEQLREFALTSKALTQPLSSNPSSYADSTFPRPQDASSLANNLAFDSLPPTIAPQISPYGDNWDILWVGHCGMKFPSVSTAGSENIPKGRVLHFNDQTVPEREYMGSISDPFELKEQYPSHTRVTHHASDGICSLGYAVTQAGARSLLYWLGLMEMNANYDIMLRSVCEGTSGKGYHTCLTVQPGLFHHHRPAGNKSFESDISPHGNEYREKAMTDNIQKSVRMNFEGLLKGKTDFENQFPDKE</sequence>
<protein>
    <recommendedName>
        <fullName evidence="5">Glycosyl transferase family 25 domain-containing protein</fullName>
    </recommendedName>
</protein>
<accession>A0A8T9CJR4</accession>